<dbReference type="Gene3D" id="1.25.40.10">
    <property type="entry name" value="Tetratricopeptide repeat domain"/>
    <property type="match status" value="1"/>
</dbReference>
<dbReference type="EMBL" id="CP092900">
    <property type="protein sequence ID" value="UTC24225.1"/>
    <property type="molecule type" value="Genomic_DNA"/>
</dbReference>
<keyword evidence="1" id="KW-0732">Signal</keyword>
<accession>A0ABY5DHS0</accession>
<evidence type="ECO:0000259" key="2">
    <source>
        <dbReference type="Pfam" id="PF13525"/>
    </source>
</evidence>
<organism evidence="3 4">
    <name type="scientific">Candidatus Comchoanobacter bicostacola</name>
    <dbReference type="NCBI Taxonomy" id="2919598"/>
    <lineage>
        <taxon>Bacteria</taxon>
        <taxon>Pseudomonadati</taxon>
        <taxon>Pseudomonadota</taxon>
        <taxon>Gammaproteobacteria</taxon>
        <taxon>Candidatus Comchoanobacterales</taxon>
        <taxon>Candidatus Comchoanobacteraceae</taxon>
        <taxon>Candidatus Comchoanobacter</taxon>
    </lineage>
</organism>
<evidence type="ECO:0000313" key="4">
    <source>
        <dbReference type="Proteomes" id="UP001055955"/>
    </source>
</evidence>
<name>A0ABY5DHS0_9GAMM</name>
<dbReference type="RefSeq" id="WP_258568010.1">
    <property type="nucleotide sequence ID" value="NZ_CP092900.1"/>
</dbReference>
<dbReference type="Pfam" id="PF13525">
    <property type="entry name" value="YfiO"/>
    <property type="match status" value="1"/>
</dbReference>
<gene>
    <name evidence="3" type="ORF">MMH89_03180</name>
</gene>
<keyword evidence="4" id="KW-1185">Reference proteome</keyword>
<sequence>MKKTWCLVFCCMLAGCADKKSYQDMDAGAMYQAYTSAANSEKYQDALDIGQSFVAQYPTDIHVEELRVGVLAAYVELGSYSLASEYADRLLNNGLVAAHYHSEVSYLKISAGYLWSQHWMARKFNLKERYCNMQKLDEIFQEARAFSVNYPQSPKVASVLEIASELENVLAQHDLKIAALNAKSGRPEAVGRRLAKLAIEFPNADVSNSIDQLVSGQ</sequence>
<dbReference type="PROSITE" id="PS51257">
    <property type="entry name" value="PROKAR_LIPOPROTEIN"/>
    <property type="match status" value="1"/>
</dbReference>
<dbReference type="Proteomes" id="UP001055955">
    <property type="component" value="Chromosome"/>
</dbReference>
<evidence type="ECO:0000313" key="3">
    <source>
        <dbReference type="EMBL" id="UTC24225.1"/>
    </source>
</evidence>
<evidence type="ECO:0000256" key="1">
    <source>
        <dbReference type="ARBA" id="ARBA00022729"/>
    </source>
</evidence>
<dbReference type="InterPro" id="IPR039565">
    <property type="entry name" value="BamD-like"/>
</dbReference>
<feature type="domain" description="Outer membrane lipoprotein BamD-like" evidence="2">
    <location>
        <begin position="24"/>
        <end position="205"/>
    </location>
</feature>
<dbReference type="InterPro" id="IPR011990">
    <property type="entry name" value="TPR-like_helical_dom_sf"/>
</dbReference>
<reference evidence="3 4" key="1">
    <citation type="journal article" date="2022" name="Nat. Microbiol.">
        <title>The microbiome of a bacterivorous marine choanoflagellate contains a resource-demanding obligate bacterial associate.</title>
        <authorList>
            <person name="Needham D.M."/>
            <person name="Poirier C."/>
            <person name="Bachy C."/>
            <person name="George E.E."/>
            <person name="Wilken S."/>
            <person name="Yung C.C.M."/>
            <person name="Limardo A.J."/>
            <person name="Morando M."/>
            <person name="Sudek L."/>
            <person name="Malmstrom R.R."/>
            <person name="Keeling P.J."/>
            <person name="Santoro A.E."/>
            <person name="Worden A.Z."/>
        </authorList>
    </citation>
    <scope>NUCLEOTIDE SEQUENCE [LARGE SCALE GENOMIC DNA]</scope>
    <source>
        <strain evidence="3 4">Comchoano-1</strain>
    </source>
</reference>
<proteinExistence type="predicted"/>
<protein>
    <submittedName>
        <fullName evidence="3">Outer membrane protein assembly factor BamD</fullName>
    </submittedName>
</protein>